<sequence length="103" mass="11144">MASRQDEGKIEKLKVKRLCIQDLGNCSPATLVRFYIPKSAQVGTSSARGNRIPGIKVLTLQKGSLVTVALITLSQNPNNSKLFQTPKPSPQILSFSPVFTFAG</sequence>
<accession>A0ACC2PAC2</accession>
<name>A0ACC2PAC2_9HYME</name>
<organism evidence="1 2">
    <name type="scientific">Eretmocerus hayati</name>
    <dbReference type="NCBI Taxonomy" id="131215"/>
    <lineage>
        <taxon>Eukaryota</taxon>
        <taxon>Metazoa</taxon>
        <taxon>Ecdysozoa</taxon>
        <taxon>Arthropoda</taxon>
        <taxon>Hexapoda</taxon>
        <taxon>Insecta</taxon>
        <taxon>Pterygota</taxon>
        <taxon>Neoptera</taxon>
        <taxon>Endopterygota</taxon>
        <taxon>Hymenoptera</taxon>
        <taxon>Apocrita</taxon>
        <taxon>Proctotrupomorpha</taxon>
        <taxon>Chalcidoidea</taxon>
        <taxon>Aphelinidae</taxon>
        <taxon>Aphelininae</taxon>
        <taxon>Eretmocerus</taxon>
    </lineage>
</organism>
<reference evidence="1" key="1">
    <citation type="submission" date="2023-04" db="EMBL/GenBank/DDBJ databases">
        <title>A chromosome-level genome assembly of the parasitoid wasp Eretmocerus hayati.</title>
        <authorList>
            <person name="Zhong Y."/>
            <person name="Liu S."/>
            <person name="Liu Y."/>
        </authorList>
    </citation>
    <scope>NUCLEOTIDE SEQUENCE</scope>
    <source>
        <strain evidence="1">ZJU_SS_LIU_2023</strain>
    </source>
</reference>
<proteinExistence type="predicted"/>
<comment type="caution">
    <text evidence="1">The sequence shown here is derived from an EMBL/GenBank/DDBJ whole genome shotgun (WGS) entry which is preliminary data.</text>
</comment>
<protein>
    <submittedName>
        <fullName evidence="1">Uncharacterized protein</fullName>
    </submittedName>
</protein>
<keyword evidence="2" id="KW-1185">Reference proteome</keyword>
<dbReference type="EMBL" id="CM056742">
    <property type="protein sequence ID" value="KAJ8680560.1"/>
    <property type="molecule type" value="Genomic_DNA"/>
</dbReference>
<evidence type="ECO:0000313" key="2">
    <source>
        <dbReference type="Proteomes" id="UP001239111"/>
    </source>
</evidence>
<evidence type="ECO:0000313" key="1">
    <source>
        <dbReference type="EMBL" id="KAJ8680560.1"/>
    </source>
</evidence>
<gene>
    <name evidence="1" type="ORF">QAD02_016347</name>
</gene>
<dbReference type="Proteomes" id="UP001239111">
    <property type="component" value="Chromosome 2"/>
</dbReference>